<dbReference type="InterPro" id="IPR041474">
    <property type="entry name" value="NicS_C"/>
</dbReference>
<evidence type="ECO:0000256" key="1">
    <source>
        <dbReference type="ARBA" id="ARBA00023125"/>
    </source>
</evidence>
<feature type="domain" description="HTH tetR-type" evidence="4">
    <location>
        <begin position="5"/>
        <end position="65"/>
    </location>
</feature>
<evidence type="ECO:0000313" key="6">
    <source>
        <dbReference type="Proteomes" id="UP001165366"/>
    </source>
</evidence>
<name>A0ABS9KIJ1_9BACT</name>
<keyword evidence="1 2" id="KW-0238">DNA-binding</keyword>
<dbReference type="Pfam" id="PF17938">
    <property type="entry name" value="TetR_C_29"/>
    <property type="match status" value="1"/>
</dbReference>
<keyword evidence="3" id="KW-1133">Transmembrane helix</keyword>
<reference evidence="5" key="2">
    <citation type="submission" date="2024-05" db="EMBL/GenBank/DDBJ databases">
        <title>Rhodohalobacter halophilus gen. nov., sp. nov., a moderately halophilic member of the family Balneolaceae.</title>
        <authorList>
            <person name="Xia J."/>
        </authorList>
    </citation>
    <scope>NUCLEOTIDE SEQUENCE</scope>
    <source>
        <strain evidence="5">WB101</strain>
    </source>
</reference>
<keyword evidence="3" id="KW-0472">Membrane</keyword>
<keyword evidence="6" id="KW-1185">Reference proteome</keyword>
<evidence type="ECO:0000259" key="4">
    <source>
        <dbReference type="PROSITE" id="PS50977"/>
    </source>
</evidence>
<protein>
    <submittedName>
        <fullName evidence="5">TetR/AcrR family transcriptional regulator</fullName>
    </submittedName>
</protein>
<keyword evidence="3" id="KW-0812">Transmembrane</keyword>
<reference evidence="5" key="1">
    <citation type="submission" date="2022-01" db="EMBL/GenBank/DDBJ databases">
        <authorList>
            <person name="Wang Y."/>
        </authorList>
    </citation>
    <scope>NUCLEOTIDE SEQUENCE</scope>
    <source>
        <strain evidence="5">WB101</strain>
    </source>
</reference>
<dbReference type="SUPFAM" id="SSF46689">
    <property type="entry name" value="Homeodomain-like"/>
    <property type="match status" value="1"/>
</dbReference>
<sequence>MPLEKQTEEQIFLAAQRVFQEKGFAGARMQEIADEADINKSMLHYYYRSKEKLFLEVFQSSVKKVFPQLIAILSSGDELEAKVKKVVEFYYNTFRKNPYLPSFVLHEMNQHPKRFKEFINSQNIRIPKEFAEQLETEIEKGRIMPMKPTHFLINIVSLCLMPVIARTLVQTLFSLDDDDFDAFLAERKELIPKVIFSGVQT</sequence>
<dbReference type="InterPro" id="IPR036271">
    <property type="entry name" value="Tet_transcr_reg_TetR-rel_C_sf"/>
</dbReference>
<gene>
    <name evidence="5" type="ORF">L6773_18885</name>
</gene>
<dbReference type="Gene3D" id="1.10.357.10">
    <property type="entry name" value="Tetracycline Repressor, domain 2"/>
    <property type="match status" value="1"/>
</dbReference>
<dbReference type="PANTHER" id="PTHR30328">
    <property type="entry name" value="TRANSCRIPTIONAL REPRESSOR"/>
    <property type="match status" value="1"/>
</dbReference>
<comment type="caution">
    <text evidence="5">The sequence shown here is derived from an EMBL/GenBank/DDBJ whole genome shotgun (WGS) entry which is preliminary data.</text>
</comment>
<evidence type="ECO:0000313" key="5">
    <source>
        <dbReference type="EMBL" id="MCG2590646.1"/>
    </source>
</evidence>
<organism evidence="5 6">
    <name type="scientific">Rhodohalobacter sulfatireducens</name>
    <dbReference type="NCBI Taxonomy" id="2911366"/>
    <lineage>
        <taxon>Bacteria</taxon>
        <taxon>Pseudomonadati</taxon>
        <taxon>Balneolota</taxon>
        <taxon>Balneolia</taxon>
        <taxon>Balneolales</taxon>
        <taxon>Balneolaceae</taxon>
        <taxon>Rhodohalobacter</taxon>
    </lineage>
</organism>
<feature type="DNA-binding region" description="H-T-H motif" evidence="2">
    <location>
        <begin position="28"/>
        <end position="47"/>
    </location>
</feature>
<dbReference type="Proteomes" id="UP001165366">
    <property type="component" value="Unassembled WGS sequence"/>
</dbReference>
<dbReference type="RefSeq" id="WP_237856088.1">
    <property type="nucleotide sequence ID" value="NZ_JAKLWS010000038.1"/>
</dbReference>
<feature type="transmembrane region" description="Helical" evidence="3">
    <location>
        <begin position="151"/>
        <end position="169"/>
    </location>
</feature>
<dbReference type="SUPFAM" id="SSF48498">
    <property type="entry name" value="Tetracyclin repressor-like, C-terminal domain"/>
    <property type="match status" value="1"/>
</dbReference>
<proteinExistence type="predicted"/>
<dbReference type="EMBL" id="JAKLWS010000038">
    <property type="protein sequence ID" value="MCG2590646.1"/>
    <property type="molecule type" value="Genomic_DNA"/>
</dbReference>
<dbReference type="InterPro" id="IPR001647">
    <property type="entry name" value="HTH_TetR"/>
</dbReference>
<dbReference type="PANTHER" id="PTHR30328:SF54">
    <property type="entry name" value="HTH-TYPE TRANSCRIPTIONAL REPRESSOR SCO4008"/>
    <property type="match status" value="1"/>
</dbReference>
<dbReference type="InterPro" id="IPR050109">
    <property type="entry name" value="HTH-type_TetR-like_transc_reg"/>
</dbReference>
<dbReference type="PRINTS" id="PR00455">
    <property type="entry name" value="HTHTETR"/>
</dbReference>
<dbReference type="InterPro" id="IPR009057">
    <property type="entry name" value="Homeodomain-like_sf"/>
</dbReference>
<dbReference type="Pfam" id="PF00440">
    <property type="entry name" value="TetR_N"/>
    <property type="match status" value="1"/>
</dbReference>
<accession>A0ABS9KIJ1</accession>
<evidence type="ECO:0000256" key="2">
    <source>
        <dbReference type="PROSITE-ProRule" id="PRU00335"/>
    </source>
</evidence>
<evidence type="ECO:0000256" key="3">
    <source>
        <dbReference type="SAM" id="Phobius"/>
    </source>
</evidence>
<dbReference type="PROSITE" id="PS50977">
    <property type="entry name" value="HTH_TETR_2"/>
    <property type="match status" value="1"/>
</dbReference>